<dbReference type="AlphaFoldDB" id="A0A6G1JYX5"/>
<keyword evidence="2" id="KW-1185">Reference proteome</keyword>
<dbReference type="EMBL" id="MU005778">
    <property type="protein sequence ID" value="KAF2705465.1"/>
    <property type="molecule type" value="Genomic_DNA"/>
</dbReference>
<accession>A0A6G1JYX5</accession>
<reference evidence="1" key="1">
    <citation type="journal article" date="2020" name="Stud. Mycol.">
        <title>101 Dothideomycetes genomes: a test case for predicting lifestyles and emergence of pathogens.</title>
        <authorList>
            <person name="Haridas S."/>
            <person name="Albert R."/>
            <person name="Binder M."/>
            <person name="Bloem J."/>
            <person name="Labutti K."/>
            <person name="Salamov A."/>
            <person name="Andreopoulos B."/>
            <person name="Baker S."/>
            <person name="Barry K."/>
            <person name="Bills G."/>
            <person name="Bluhm B."/>
            <person name="Cannon C."/>
            <person name="Castanera R."/>
            <person name="Culley D."/>
            <person name="Daum C."/>
            <person name="Ezra D."/>
            <person name="Gonzalez J."/>
            <person name="Henrissat B."/>
            <person name="Kuo A."/>
            <person name="Liang C."/>
            <person name="Lipzen A."/>
            <person name="Lutzoni F."/>
            <person name="Magnuson J."/>
            <person name="Mondo S."/>
            <person name="Nolan M."/>
            <person name="Ohm R."/>
            <person name="Pangilinan J."/>
            <person name="Park H.-J."/>
            <person name="Ramirez L."/>
            <person name="Alfaro M."/>
            <person name="Sun H."/>
            <person name="Tritt A."/>
            <person name="Yoshinaga Y."/>
            <person name="Zwiers L.-H."/>
            <person name="Turgeon B."/>
            <person name="Goodwin S."/>
            <person name="Spatafora J."/>
            <person name="Crous P."/>
            <person name="Grigoriev I."/>
        </authorList>
    </citation>
    <scope>NUCLEOTIDE SEQUENCE</scope>
    <source>
        <strain evidence="1">CBS 279.74</strain>
    </source>
</reference>
<evidence type="ECO:0000313" key="2">
    <source>
        <dbReference type="Proteomes" id="UP000799428"/>
    </source>
</evidence>
<gene>
    <name evidence="1" type="ORF">K504DRAFT_537056</name>
</gene>
<protein>
    <submittedName>
        <fullName evidence="1">Uncharacterized protein</fullName>
    </submittedName>
</protein>
<organism evidence="1 2">
    <name type="scientific">Pleomassaria siparia CBS 279.74</name>
    <dbReference type="NCBI Taxonomy" id="1314801"/>
    <lineage>
        <taxon>Eukaryota</taxon>
        <taxon>Fungi</taxon>
        <taxon>Dikarya</taxon>
        <taxon>Ascomycota</taxon>
        <taxon>Pezizomycotina</taxon>
        <taxon>Dothideomycetes</taxon>
        <taxon>Pleosporomycetidae</taxon>
        <taxon>Pleosporales</taxon>
        <taxon>Pleomassariaceae</taxon>
        <taxon>Pleomassaria</taxon>
    </lineage>
</organism>
<sequence>MAGDYSLNEIPRVLSDDDERLTLRGLDGSGTETRSLCRQGMKKSPFNLVLDSSTGRQPCLPGQLLSARRKKGFYTLQTLSIKKTDVPRHSNASWLHCRCDILP</sequence>
<dbReference type="Proteomes" id="UP000799428">
    <property type="component" value="Unassembled WGS sequence"/>
</dbReference>
<proteinExistence type="predicted"/>
<dbReference type="OrthoDB" id="2288928at2759"/>
<evidence type="ECO:0000313" key="1">
    <source>
        <dbReference type="EMBL" id="KAF2705465.1"/>
    </source>
</evidence>
<name>A0A6G1JYX5_9PLEO</name>